<comment type="caution">
    <text evidence="3">The sequence shown here is derived from an EMBL/GenBank/DDBJ whole genome shotgun (WGS) entry which is preliminary data.</text>
</comment>
<dbReference type="OrthoDB" id="127305at2759"/>
<dbReference type="Proteomes" id="UP000198211">
    <property type="component" value="Unassembled WGS sequence"/>
</dbReference>
<keyword evidence="4" id="KW-1185">Reference proteome</keyword>
<keyword evidence="3" id="KW-0378">Hydrolase</keyword>
<gene>
    <name evidence="3" type="ORF">PHMEG_00031138</name>
</gene>
<feature type="transmembrane region" description="Helical" evidence="1">
    <location>
        <begin position="81"/>
        <end position="108"/>
    </location>
</feature>
<dbReference type="Pfam" id="PF21056">
    <property type="entry name" value="ZSWIM1-3_RNaseH-like"/>
    <property type="match status" value="1"/>
</dbReference>
<keyword evidence="1" id="KW-0472">Membrane</keyword>
<name>A0A225UZ10_9STRA</name>
<evidence type="ECO:0000313" key="4">
    <source>
        <dbReference type="Proteomes" id="UP000198211"/>
    </source>
</evidence>
<keyword evidence="1" id="KW-1133">Transmembrane helix</keyword>
<organism evidence="3 4">
    <name type="scientific">Phytophthora megakarya</name>
    <dbReference type="NCBI Taxonomy" id="4795"/>
    <lineage>
        <taxon>Eukaryota</taxon>
        <taxon>Sar</taxon>
        <taxon>Stramenopiles</taxon>
        <taxon>Oomycota</taxon>
        <taxon>Peronosporomycetes</taxon>
        <taxon>Peronosporales</taxon>
        <taxon>Peronosporaceae</taxon>
        <taxon>Phytophthora</taxon>
    </lineage>
</organism>
<evidence type="ECO:0000256" key="1">
    <source>
        <dbReference type="SAM" id="Phobius"/>
    </source>
</evidence>
<keyword evidence="3" id="KW-0645">Protease</keyword>
<dbReference type="GO" id="GO:0008233">
    <property type="term" value="F:peptidase activity"/>
    <property type="evidence" value="ECO:0007669"/>
    <property type="project" value="UniProtKB-KW"/>
</dbReference>
<keyword evidence="1" id="KW-0812">Transmembrane</keyword>
<dbReference type="EMBL" id="NBNE01009678">
    <property type="protein sequence ID" value="OWY98163.1"/>
    <property type="molecule type" value="Genomic_DNA"/>
</dbReference>
<accession>A0A225UZ10</accession>
<reference evidence="4" key="1">
    <citation type="submission" date="2017-03" db="EMBL/GenBank/DDBJ databases">
        <title>Phytopthora megakarya and P. palmivora, two closely related causual agents of cacao black pod achieved similar genome size and gene model numbers by different mechanisms.</title>
        <authorList>
            <person name="Ali S."/>
            <person name="Shao J."/>
            <person name="Larry D.J."/>
            <person name="Kronmiller B."/>
            <person name="Shen D."/>
            <person name="Strem M.D."/>
            <person name="Melnick R.L."/>
            <person name="Guiltinan M.J."/>
            <person name="Tyler B.M."/>
            <person name="Meinhardt L.W."/>
            <person name="Bailey B.A."/>
        </authorList>
    </citation>
    <scope>NUCLEOTIDE SEQUENCE [LARGE SCALE GENOMIC DNA]</scope>
    <source>
        <strain evidence="4">zdho120</strain>
    </source>
</reference>
<protein>
    <submittedName>
        <fullName evidence="3">Serine protease</fullName>
    </submittedName>
</protein>
<feature type="domain" description="ZSWIM1/3 RNaseH-like" evidence="2">
    <location>
        <begin position="34"/>
        <end position="89"/>
    </location>
</feature>
<dbReference type="InterPro" id="IPR048324">
    <property type="entry name" value="ZSWIM1-3_RNaseH-like"/>
</dbReference>
<evidence type="ECO:0000313" key="3">
    <source>
        <dbReference type="EMBL" id="OWY98163.1"/>
    </source>
</evidence>
<dbReference type="AlphaFoldDB" id="A0A225UZ10"/>
<proteinExistence type="predicted"/>
<sequence length="129" mass="14877">MTITPQQTRNILRDLLGVSTLERIKAIIDAFVAEDGNDVLLVEEQMGITCVIAMQINIQKKCFRQWDDTLVMDWTHGTNNLGYHLGAIIFFVLCLFMLFIVVLITVLLTCYIRCSQWRDQQDGRVLQHC</sequence>
<dbReference type="GO" id="GO:0006508">
    <property type="term" value="P:proteolysis"/>
    <property type="evidence" value="ECO:0007669"/>
    <property type="project" value="UniProtKB-KW"/>
</dbReference>
<evidence type="ECO:0000259" key="2">
    <source>
        <dbReference type="Pfam" id="PF21056"/>
    </source>
</evidence>